<evidence type="ECO:0000313" key="4">
    <source>
        <dbReference type="Proteomes" id="UP000271291"/>
    </source>
</evidence>
<dbReference type="EMBL" id="CP029078">
    <property type="protein sequence ID" value="QCN84072.1"/>
    <property type="molecule type" value="Genomic_DNA"/>
</dbReference>
<evidence type="ECO:0000256" key="1">
    <source>
        <dbReference type="SAM" id="MobiDB-lite"/>
    </source>
</evidence>
<feature type="region of interest" description="Disordered" evidence="1">
    <location>
        <begin position="1"/>
        <end position="30"/>
    </location>
</feature>
<evidence type="ECO:0000313" key="5">
    <source>
        <dbReference type="Proteomes" id="UP000501753"/>
    </source>
</evidence>
<feature type="region of interest" description="Disordered" evidence="1">
    <location>
        <begin position="62"/>
        <end position="102"/>
    </location>
</feature>
<accession>A0A3S9ZN17</accession>
<dbReference type="KEGG" id="sgd:ELQ87_36195"/>
<dbReference type="Proteomes" id="UP000501753">
    <property type="component" value="Chromosome"/>
</dbReference>
<organism evidence="2 4">
    <name type="scientific">Streptomyces griseoviridis</name>
    <dbReference type="NCBI Taxonomy" id="45398"/>
    <lineage>
        <taxon>Bacteria</taxon>
        <taxon>Bacillati</taxon>
        <taxon>Actinomycetota</taxon>
        <taxon>Actinomycetes</taxon>
        <taxon>Kitasatosporales</taxon>
        <taxon>Streptomycetaceae</taxon>
        <taxon>Streptomyces</taxon>
    </lineage>
</organism>
<reference evidence="2 4" key="2">
    <citation type="submission" date="2018-12" db="EMBL/GenBank/DDBJ databases">
        <title>Streptomyces griseoviridis F1-27 complete genome.</title>
        <authorList>
            <person name="Mariita R.M."/>
            <person name="Sello J.K."/>
        </authorList>
    </citation>
    <scope>NUCLEOTIDE SEQUENCE [LARGE SCALE GENOMIC DNA]</scope>
    <source>
        <strain evidence="2 4">F1-27</strain>
    </source>
</reference>
<evidence type="ECO:0000313" key="2">
    <source>
        <dbReference type="EMBL" id="AZS89079.1"/>
    </source>
</evidence>
<reference evidence="3 5" key="1">
    <citation type="submission" date="2018-04" db="EMBL/GenBank/DDBJ databases">
        <title>Complete genome sequences of Streptomyces griseoviridis K61 and characterization of antagonistic properties of biological control agents.</title>
        <authorList>
            <person name="Mariita R.M."/>
            <person name="Sello J.K."/>
        </authorList>
    </citation>
    <scope>NUCLEOTIDE SEQUENCE [LARGE SCALE GENOMIC DNA]</scope>
    <source>
        <strain evidence="3 5">K61</strain>
    </source>
</reference>
<sequence length="102" mass="10035">MTSRTGSAGANRPASPSSPTPDRSPAGACLDLTDGARARLGGGLDPAAGHLAVTRPVLGRRARARRVRRAGGPAGCGRCCRRSSRGAGVAPPAPPGRGQGSG</sequence>
<name>A0A3S9ZN17_STRGD</name>
<dbReference type="AlphaFoldDB" id="A0A3S9ZN17"/>
<feature type="compositionally biased region" description="Polar residues" evidence="1">
    <location>
        <begin position="1"/>
        <end position="21"/>
    </location>
</feature>
<gene>
    <name evidence="3" type="ORF">DDJ31_03045</name>
    <name evidence="2" type="ORF">ELQ87_36195</name>
</gene>
<dbReference type="EMBL" id="CP034687">
    <property type="protein sequence ID" value="AZS89079.1"/>
    <property type="molecule type" value="Genomic_DNA"/>
</dbReference>
<protein>
    <submittedName>
        <fullName evidence="2">Uncharacterized protein</fullName>
    </submittedName>
</protein>
<evidence type="ECO:0000313" key="3">
    <source>
        <dbReference type="EMBL" id="QCN84072.1"/>
    </source>
</evidence>
<keyword evidence="5" id="KW-1185">Reference proteome</keyword>
<dbReference type="Proteomes" id="UP000271291">
    <property type="component" value="Chromosome"/>
</dbReference>
<proteinExistence type="predicted"/>